<dbReference type="RefSeq" id="WP_014403254.1">
    <property type="nucleotide sequence ID" value="NC_017033.1"/>
</dbReference>
<dbReference type="InterPro" id="IPR036501">
    <property type="entry name" value="Inhibitor_vert_lysozyme_sf"/>
</dbReference>
<evidence type="ECO:0000256" key="1">
    <source>
        <dbReference type="SAM" id="SignalP"/>
    </source>
</evidence>
<accession>H8L037</accession>
<keyword evidence="1" id="KW-0732">Signal</keyword>
<feature type="chain" id="PRO_5003614767" evidence="1">
    <location>
        <begin position="24"/>
        <end position="143"/>
    </location>
</feature>
<protein>
    <submittedName>
        <fullName evidence="2">Inhibitor of vertebrate lysozyme (Ivy)</fullName>
    </submittedName>
</protein>
<dbReference type="SUPFAM" id="SSF89872">
    <property type="entry name" value="Inhibitor of vertebrate lysozyme, Ivy"/>
    <property type="match status" value="1"/>
</dbReference>
<dbReference type="Pfam" id="PF08816">
    <property type="entry name" value="Ivy"/>
    <property type="match status" value="1"/>
</dbReference>
<dbReference type="HOGENOM" id="CLU_1803329_0_0_6"/>
<dbReference type="AlphaFoldDB" id="H8L037"/>
<proteinExistence type="predicted"/>
<organism evidence="2 3">
    <name type="scientific">Frateuria aurantia (strain ATCC 33424 / DSM 6220 / KCTC 2777 / LMG 1558 / NBRC 3245 / NCIMB 13370)</name>
    <name type="common">Acetobacter aurantius</name>
    <dbReference type="NCBI Taxonomy" id="767434"/>
    <lineage>
        <taxon>Bacteria</taxon>
        <taxon>Pseudomonadati</taxon>
        <taxon>Pseudomonadota</taxon>
        <taxon>Gammaproteobacteria</taxon>
        <taxon>Lysobacterales</taxon>
        <taxon>Rhodanobacteraceae</taxon>
        <taxon>Frateuria</taxon>
    </lineage>
</organism>
<dbReference type="OrthoDB" id="9033596at2"/>
<dbReference type="Gene3D" id="3.40.1420.10">
    <property type="entry name" value="Inhibitor of vertebrate lysozyme"/>
    <property type="match status" value="1"/>
</dbReference>
<dbReference type="EMBL" id="CP003350">
    <property type="protein sequence ID" value="AFC86249.1"/>
    <property type="molecule type" value="Genomic_DNA"/>
</dbReference>
<sequence>MRKLLILAISAATVGMLASVVSAGTEDYLFDALSKPAFATLYTPLIRKAGLPAWVARGGTATPAVAVKDKAGPASIYASCKPHDCASEQILIYYRPSDGHMSGVFVRNRHDDEASPASQTRLQWLGKSVAEERRLLLGQLDVN</sequence>
<reference evidence="2" key="1">
    <citation type="submission" date="2012-02" db="EMBL/GenBank/DDBJ databases">
        <title>The complete genome of Frateuria aurantia DSM 6220.</title>
        <authorList>
            <consortium name="US DOE Joint Genome Institute (JGI-PGF)"/>
            <person name="Lucas S."/>
            <person name="Copeland A."/>
            <person name="Lapidus A."/>
            <person name="Glavina del Rio T."/>
            <person name="Dalin E."/>
            <person name="Tice H."/>
            <person name="Bruce D."/>
            <person name="Goodwin L."/>
            <person name="Pitluck S."/>
            <person name="Peters L."/>
            <person name="Ovchinnikova G."/>
            <person name="Teshima H."/>
            <person name="Kyrpides N."/>
            <person name="Mavromatis K."/>
            <person name="Ivanova N."/>
            <person name="Brettin T."/>
            <person name="Detter J.C."/>
            <person name="Han C."/>
            <person name="Larimer F."/>
            <person name="Land M."/>
            <person name="Hauser L."/>
            <person name="Markowitz V."/>
            <person name="Cheng J.-F."/>
            <person name="Hugenholtz P."/>
            <person name="Woyke T."/>
            <person name="Wu D."/>
            <person name="Brambilla E."/>
            <person name="Klenk H.-P."/>
            <person name="Eisen J.A."/>
        </authorList>
    </citation>
    <scope>NUCLEOTIDE SEQUENCE</scope>
    <source>
        <strain evidence="2">DSM 6220</strain>
    </source>
</reference>
<dbReference type="Proteomes" id="UP000005234">
    <property type="component" value="Chromosome"/>
</dbReference>
<keyword evidence="3" id="KW-1185">Reference proteome</keyword>
<evidence type="ECO:0000313" key="2">
    <source>
        <dbReference type="EMBL" id="AFC86249.1"/>
    </source>
</evidence>
<gene>
    <name evidence="2" type="ordered locus">Fraau_1846</name>
</gene>
<evidence type="ECO:0000313" key="3">
    <source>
        <dbReference type="Proteomes" id="UP000005234"/>
    </source>
</evidence>
<dbReference type="STRING" id="767434.Fraau_1846"/>
<feature type="signal peptide" evidence="1">
    <location>
        <begin position="1"/>
        <end position="23"/>
    </location>
</feature>
<dbReference type="KEGG" id="fau:Fraau_1846"/>
<name>H8L037_FRAAD</name>